<dbReference type="GO" id="GO:0005802">
    <property type="term" value="C:trans-Golgi network"/>
    <property type="evidence" value="ECO:0007669"/>
    <property type="project" value="TreeGrafter"/>
</dbReference>
<comment type="subcellular location">
    <subcellularLocation>
        <location evidence="1">Golgi apparatus</location>
        <location evidence="1">trans-Golgi network</location>
    </subcellularLocation>
</comment>
<dbReference type="SUPFAM" id="SSF49348">
    <property type="entry name" value="Clathrin adaptor appendage domain"/>
    <property type="match status" value="1"/>
</dbReference>
<feature type="region of interest" description="Disordered" evidence="5">
    <location>
        <begin position="403"/>
        <end position="480"/>
    </location>
</feature>
<feature type="compositionally biased region" description="Polar residues" evidence="5">
    <location>
        <begin position="457"/>
        <end position="480"/>
    </location>
</feature>
<dbReference type="PANTHER" id="PTHR47180:SF1">
    <property type="entry name" value="ADP-RIBOSYLATION FACTOR-BINDING PROTEIN GGA1-RELATED"/>
    <property type="match status" value="1"/>
</dbReference>
<organism evidence="9 10">
    <name type="scientific">Boothiomyces macroporosus</name>
    <dbReference type="NCBI Taxonomy" id="261099"/>
    <lineage>
        <taxon>Eukaryota</taxon>
        <taxon>Fungi</taxon>
        <taxon>Fungi incertae sedis</taxon>
        <taxon>Chytridiomycota</taxon>
        <taxon>Chytridiomycota incertae sedis</taxon>
        <taxon>Chytridiomycetes</taxon>
        <taxon>Rhizophydiales</taxon>
        <taxon>Terramycetaceae</taxon>
        <taxon>Boothiomyces</taxon>
    </lineage>
</organism>
<dbReference type="GO" id="GO:0043328">
    <property type="term" value="P:protein transport to vacuole involved in ubiquitin-dependent protein catabolic process via the multivesicular body sorting pathway"/>
    <property type="evidence" value="ECO:0007669"/>
    <property type="project" value="TreeGrafter"/>
</dbReference>
<evidence type="ECO:0000259" key="8">
    <source>
        <dbReference type="PROSITE" id="PS50909"/>
    </source>
</evidence>
<evidence type="ECO:0000256" key="5">
    <source>
        <dbReference type="SAM" id="MobiDB-lite"/>
    </source>
</evidence>
<evidence type="ECO:0000313" key="10">
    <source>
        <dbReference type="Proteomes" id="UP001210925"/>
    </source>
</evidence>
<feature type="compositionally biased region" description="Polar residues" evidence="5">
    <location>
        <begin position="438"/>
        <end position="448"/>
    </location>
</feature>
<evidence type="ECO:0000256" key="1">
    <source>
        <dbReference type="ARBA" id="ARBA00004601"/>
    </source>
</evidence>
<dbReference type="Proteomes" id="UP001210925">
    <property type="component" value="Unassembled WGS sequence"/>
</dbReference>
<dbReference type="Gene3D" id="2.60.40.1230">
    <property type="match status" value="1"/>
</dbReference>
<keyword evidence="2" id="KW-0813">Transport</keyword>
<dbReference type="EMBL" id="JADGKB010000001">
    <property type="protein sequence ID" value="KAJ3262559.1"/>
    <property type="molecule type" value="Genomic_DNA"/>
</dbReference>
<dbReference type="InterPro" id="IPR002014">
    <property type="entry name" value="VHS_dom"/>
</dbReference>
<evidence type="ECO:0000313" key="9">
    <source>
        <dbReference type="EMBL" id="KAJ3262559.1"/>
    </source>
</evidence>
<proteinExistence type="predicted"/>
<dbReference type="InterPro" id="IPR008942">
    <property type="entry name" value="ENTH_VHS"/>
</dbReference>
<dbReference type="Gene3D" id="1.20.58.160">
    <property type="match status" value="1"/>
</dbReference>
<comment type="caution">
    <text evidence="9">The sequence shown here is derived from an EMBL/GenBank/DDBJ whole genome shotgun (WGS) entry which is preliminary data.</text>
</comment>
<dbReference type="InterPro" id="IPR013041">
    <property type="entry name" value="Clathrin_app_Ig-like_sf"/>
</dbReference>
<dbReference type="CDD" id="cd14235">
    <property type="entry name" value="GAT_GGA_fungi"/>
    <property type="match status" value="1"/>
</dbReference>
<gene>
    <name evidence="9" type="ORF">HK103_000088</name>
</gene>
<evidence type="ECO:0000256" key="3">
    <source>
        <dbReference type="ARBA" id="ARBA00022927"/>
    </source>
</evidence>
<feature type="domain" description="GAE" evidence="7">
    <location>
        <begin position="520"/>
        <end position="634"/>
    </location>
</feature>
<accession>A0AAD5UN80</accession>
<dbReference type="SMART" id="SM00809">
    <property type="entry name" value="Alpha_adaptinC2"/>
    <property type="match status" value="1"/>
</dbReference>
<dbReference type="GO" id="GO:0043130">
    <property type="term" value="F:ubiquitin binding"/>
    <property type="evidence" value="ECO:0007669"/>
    <property type="project" value="InterPro"/>
</dbReference>
<dbReference type="InterPro" id="IPR004152">
    <property type="entry name" value="GAT_dom"/>
</dbReference>
<dbReference type="SUPFAM" id="SSF89009">
    <property type="entry name" value="GAT-like domain"/>
    <property type="match status" value="1"/>
</dbReference>
<dbReference type="InterPro" id="IPR052653">
    <property type="entry name" value="ARF-binding"/>
</dbReference>
<evidence type="ECO:0000256" key="4">
    <source>
        <dbReference type="ARBA" id="ARBA00023034"/>
    </source>
</evidence>
<feature type="domain" description="GAT" evidence="8">
    <location>
        <begin position="139"/>
        <end position="266"/>
    </location>
</feature>
<dbReference type="AlphaFoldDB" id="A0AAD5UN80"/>
<dbReference type="PROSITE" id="PS50909">
    <property type="entry name" value="GAT"/>
    <property type="match status" value="1"/>
</dbReference>
<protein>
    <submittedName>
        <fullName evidence="9">Uncharacterized protein</fullName>
    </submittedName>
</protein>
<evidence type="ECO:0000259" key="6">
    <source>
        <dbReference type="PROSITE" id="PS50179"/>
    </source>
</evidence>
<dbReference type="InterPro" id="IPR008152">
    <property type="entry name" value="Clathrin_a/b/g-adaptin_app_Ig"/>
</dbReference>
<dbReference type="InterPro" id="IPR038425">
    <property type="entry name" value="GAT_sf"/>
</dbReference>
<evidence type="ECO:0000259" key="7">
    <source>
        <dbReference type="PROSITE" id="PS50180"/>
    </source>
</evidence>
<sequence length="634" mass="70632">MKATAVRALDNLHGFITTALEVDANSQLESWIVMRYLLLTQLQGVPQSACKTLPRNRKGIIVLNQHVSHTQQKILELIGEWNYIYAQKSRYKDDFKHINDMYRLLEYKGYRFPRLNEAALNFEPDVNLKTEEQLEEEDRKNQGTKLEALIRKGTPAALAEANEMMKVMSGYDTSKKPDYKKEVSSELDRIESKVILLNDMLNQRTPEDFRMKSDATIEELYNSAKTAQTKLQKFIEENDDEDRLGRLLEMNDLINIVVQKYNDLKKGKAVQKNDFDRKEASQGSKPAEKGAINLIDFDDFGSLPPANSSSNPQDDVLGGIASLNFGAPVHNQFGQPNQFTQQTQFTPPVNQFAAPQQFMQQQPNQFVQPQLNQFNQPQLTGQGQLTPQQMPLNTQMSGGFDAFGGFGSQKPVSQTQPQQQKAASPFDDLLSMNDLKPAQNNSAPTQKNDLLGLFDSAPTQNKTGTPQQSFGTPNQSTPLSQMGAPQQFGMQQQTGLGMQQFGIQPMGMQNTGSSFSNLPGLNKEYVIFDKNGLQIKLQLPTPTAVPSIKAKAIFVNVTPVQFTGLNFQVALPKTMTVEMEPISSAVLAPLNQSPAAQVINIANPSKEPLRMRFKVQYAVNGAIVNENGEYALTV</sequence>
<dbReference type="GO" id="GO:0035091">
    <property type="term" value="F:phosphatidylinositol binding"/>
    <property type="evidence" value="ECO:0007669"/>
    <property type="project" value="InterPro"/>
</dbReference>
<dbReference type="PROSITE" id="PS50180">
    <property type="entry name" value="GAE"/>
    <property type="match status" value="1"/>
</dbReference>
<dbReference type="PANTHER" id="PTHR47180">
    <property type="entry name" value="ADP-RIBOSYLATION FACTOR-BINDING PROTEIN GGA1-RELATED"/>
    <property type="match status" value="1"/>
</dbReference>
<dbReference type="PROSITE" id="PS50179">
    <property type="entry name" value="VHS"/>
    <property type="match status" value="1"/>
</dbReference>
<dbReference type="GO" id="GO:0005829">
    <property type="term" value="C:cytosol"/>
    <property type="evidence" value="ECO:0007669"/>
    <property type="project" value="GOC"/>
</dbReference>
<dbReference type="GO" id="GO:0006895">
    <property type="term" value="P:Golgi to endosome transport"/>
    <property type="evidence" value="ECO:0007669"/>
    <property type="project" value="TreeGrafter"/>
</dbReference>
<dbReference type="Pfam" id="PF02883">
    <property type="entry name" value="Alpha_adaptinC2"/>
    <property type="match status" value="1"/>
</dbReference>
<feature type="domain" description="VHS" evidence="6">
    <location>
        <begin position="71"/>
        <end position="113"/>
    </location>
</feature>
<dbReference type="InterPro" id="IPR008153">
    <property type="entry name" value="GAE_dom"/>
</dbReference>
<dbReference type="SUPFAM" id="SSF48464">
    <property type="entry name" value="ENTH/VHS domain"/>
    <property type="match status" value="1"/>
</dbReference>
<dbReference type="Pfam" id="PF03127">
    <property type="entry name" value="GAT"/>
    <property type="match status" value="1"/>
</dbReference>
<keyword evidence="3" id="KW-0653">Protein transport</keyword>
<dbReference type="GO" id="GO:0006896">
    <property type="term" value="P:Golgi to vacuole transport"/>
    <property type="evidence" value="ECO:0007669"/>
    <property type="project" value="TreeGrafter"/>
</dbReference>
<name>A0AAD5UN80_9FUNG</name>
<keyword evidence="10" id="KW-1185">Reference proteome</keyword>
<reference evidence="9" key="1">
    <citation type="submission" date="2020-05" db="EMBL/GenBank/DDBJ databases">
        <title>Phylogenomic resolution of chytrid fungi.</title>
        <authorList>
            <person name="Stajich J.E."/>
            <person name="Amses K."/>
            <person name="Simmons R."/>
            <person name="Seto K."/>
            <person name="Myers J."/>
            <person name="Bonds A."/>
            <person name="Quandt C.A."/>
            <person name="Barry K."/>
            <person name="Liu P."/>
            <person name="Grigoriev I."/>
            <person name="Longcore J.E."/>
            <person name="James T.Y."/>
        </authorList>
    </citation>
    <scope>NUCLEOTIDE SEQUENCE</scope>
    <source>
        <strain evidence="9">PLAUS21</strain>
    </source>
</reference>
<keyword evidence="4" id="KW-0333">Golgi apparatus</keyword>
<dbReference type="Gene3D" id="1.25.40.90">
    <property type="match status" value="1"/>
</dbReference>
<evidence type="ECO:0000256" key="2">
    <source>
        <dbReference type="ARBA" id="ARBA00022448"/>
    </source>
</evidence>
<feature type="compositionally biased region" description="Low complexity" evidence="5">
    <location>
        <begin position="408"/>
        <end position="425"/>
    </location>
</feature>